<gene>
    <name evidence="2" type="ORF">GYA55_13000</name>
</gene>
<organism evidence="2 3">
    <name type="scientific">SAR324 cluster bacterium</name>
    <dbReference type="NCBI Taxonomy" id="2024889"/>
    <lineage>
        <taxon>Bacteria</taxon>
        <taxon>Deltaproteobacteria</taxon>
        <taxon>SAR324 cluster</taxon>
    </lineage>
</organism>
<sequence length="302" mass="35363">MIEKRSLHLLWLKIPLLRNALIALRKRPSILVLSFPRCGSSWVGSIIGRAKKAQYLREPISRMVKVKGLSSIFSETNDDFRRASFQIFSKWPEDNIDYLPFPSLWRPDRLIGGTLVVKEVSLLSTQIFLEFKPKLIFLYRHPAAVAQSLIRSKVMCSSKDFLVSSQKYRESLDLSDDFSLGVSLYAYMLSRTLPYLLSYKDKVFVCFETLCRQPLEIFRQLYEFGGLKFDNTTINTIERLGSFEHQHPFSLLRETRNVPARQFKGISPKMALKARLIWEHFDLPWYREDSDWDEKLFQSCEL</sequence>
<keyword evidence="2" id="KW-0808">Transferase</keyword>
<comment type="caution">
    <text evidence="2">The sequence shown here is derived from an EMBL/GenBank/DDBJ whole genome shotgun (WGS) entry which is preliminary data.</text>
</comment>
<dbReference type="AlphaFoldDB" id="A0A7X9FUL3"/>
<evidence type="ECO:0000313" key="3">
    <source>
        <dbReference type="Proteomes" id="UP000524246"/>
    </source>
</evidence>
<dbReference type="GO" id="GO:0008146">
    <property type="term" value="F:sulfotransferase activity"/>
    <property type="evidence" value="ECO:0007669"/>
    <property type="project" value="InterPro"/>
</dbReference>
<protein>
    <submittedName>
        <fullName evidence="2">Sulfotransferase domain-containing protein</fullName>
    </submittedName>
</protein>
<feature type="domain" description="Sulfotransferase" evidence="1">
    <location>
        <begin position="28"/>
        <end position="251"/>
    </location>
</feature>
<dbReference type="SUPFAM" id="SSF52540">
    <property type="entry name" value="P-loop containing nucleoside triphosphate hydrolases"/>
    <property type="match status" value="1"/>
</dbReference>
<accession>A0A7X9FUL3</accession>
<reference evidence="2 3" key="1">
    <citation type="journal article" date="2020" name="Biotechnol. Biofuels">
        <title>New insights from the biogas microbiome by comprehensive genome-resolved metagenomics of nearly 1600 species originating from multiple anaerobic digesters.</title>
        <authorList>
            <person name="Campanaro S."/>
            <person name="Treu L."/>
            <person name="Rodriguez-R L.M."/>
            <person name="Kovalovszki A."/>
            <person name="Ziels R.M."/>
            <person name="Maus I."/>
            <person name="Zhu X."/>
            <person name="Kougias P.G."/>
            <person name="Basile A."/>
            <person name="Luo G."/>
            <person name="Schluter A."/>
            <person name="Konstantinidis K.T."/>
            <person name="Angelidaki I."/>
        </authorList>
    </citation>
    <scope>NUCLEOTIDE SEQUENCE [LARGE SCALE GENOMIC DNA]</scope>
    <source>
        <strain evidence="2">AS27yjCOA_65</strain>
    </source>
</reference>
<dbReference type="Gene3D" id="3.40.50.300">
    <property type="entry name" value="P-loop containing nucleotide triphosphate hydrolases"/>
    <property type="match status" value="1"/>
</dbReference>
<evidence type="ECO:0000313" key="2">
    <source>
        <dbReference type="EMBL" id="NMC64074.1"/>
    </source>
</evidence>
<name>A0A7X9FUL3_9DELT</name>
<dbReference type="Pfam" id="PF00685">
    <property type="entry name" value="Sulfotransfer_1"/>
    <property type="match status" value="1"/>
</dbReference>
<proteinExistence type="predicted"/>
<evidence type="ECO:0000259" key="1">
    <source>
        <dbReference type="Pfam" id="PF00685"/>
    </source>
</evidence>
<dbReference type="EMBL" id="JAAZON010000596">
    <property type="protein sequence ID" value="NMC64074.1"/>
    <property type="molecule type" value="Genomic_DNA"/>
</dbReference>
<dbReference type="InterPro" id="IPR027417">
    <property type="entry name" value="P-loop_NTPase"/>
</dbReference>
<dbReference type="InterPro" id="IPR000863">
    <property type="entry name" value="Sulfotransferase_dom"/>
</dbReference>
<dbReference type="Proteomes" id="UP000524246">
    <property type="component" value="Unassembled WGS sequence"/>
</dbReference>